<feature type="transmembrane region" description="Helical" evidence="1">
    <location>
        <begin position="7"/>
        <end position="28"/>
    </location>
</feature>
<feature type="transmembrane region" description="Helical" evidence="1">
    <location>
        <begin position="34"/>
        <end position="53"/>
    </location>
</feature>
<sequence length="61" mass="6291">MNNVSTVWLIIAAGVLVLAFAFVMNGSMTGIPQFVLLAVLGIAELICFALLVAKAAGGRRG</sequence>
<dbReference type="RefSeq" id="WP_345572921.1">
    <property type="nucleotide sequence ID" value="NZ_BAABDQ010000033.1"/>
</dbReference>
<keyword evidence="3" id="KW-1185">Reference proteome</keyword>
<protein>
    <submittedName>
        <fullName evidence="2">Uncharacterized protein</fullName>
    </submittedName>
</protein>
<evidence type="ECO:0000313" key="2">
    <source>
        <dbReference type="EMBL" id="GAA3599059.1"/>
    </source>
</evidence>
<keyword evidence="1" id="KW-0812">Transmembrane</keyword>
<comment type="caution">
    <text evidence="2">The sequence shown here is derived from an EMBL/GenBank/DDBJ whole genome shotgun (WGS) entry which is preliminary data.</text>
</comment>
<dbReference type="EMBL" id="BAABDQ010000033">
    <property type="protein sequence ID" value="GAA3599059.1"/>
    <property type="molecule type" value="Genomic_DNA"/>
</dbReference>
<proteinExistence type="predicted"/>
<keyword evidence="1" id="KW-1133">Transmembrane helix</keyword>
<accession>A0ABP6Z898</accession>
<evidence type="ECO:0000313" key="3">
    <source>
        <dbReference type="Proteomes" id="UP001500630"/>
    </source>
</evidence>
<name>A0ABP6Z898_9ACTN</name>
<reference evidence="3" key="1">
    <citation type="journal article" date="2019" name="Int. J. Syst. Evol. Microbiol.">
        <title>The Global Catalogue of Microorganisms (GCM) 10K type strain sequencing project: providing services to taxonomists for standard genome sequencing and annotation.</title>
        <authorList>
            <consortium name="The Broad Institute Genomics Platform"/>
            <consortium name="The Broad Institute Genome Sequencing Center for Infectious Disease"/>
            <person name="Wu L."/>
            <person name="Ma J."/>
        </authorList>
    </citation>
    <scope>NUCLEOTIDE SEQUENCE [LARGE SCALE GENOMIC DNA]</scope>
    <source>
        <strain evidence="3">JCM 17326</strain>
    </source>
</reference>
<keyword evidence="1" id="KW-0472">Membrane</keyword>
<gene>
    <name evidence="2" type="ORF">GCM10022419_098440</name>
</gene>
<dbReference type="Proteomes" id="UP001500630">
    <property type="component" value="Unassembled WGS sequence"/>
</dbReference>
<evidence type="ECO:0000256" key="1">
    <source>
        <dbReference type="SAM" id="Phobius"/>
    </source>
</evidence>
<organism evidence="2 3">
    <name type="scientific">Nonomuraea rosea</name>
    <dbReference type="NCBI Taxonomy" id="638574"/>
    <lineage>
        <taxon>Bacteria</taxon>
        <taxon>Bacillati</taxon>
        <taxon>Actinomycetota</taxon>
        <taxon>Actinomycetes</taxon>
        <taxon>Streptosporangiales</taxon>
        <taxon>Streptosporangiaceae</taxon>
        <taxon>Nonomuraea</taxon>
    </lineage>
</organism>